<evidence type="ECO:0000256" key="1">
    <source>
        <dbReference type="SAM" id="MobiDB-lite"/>
    </source>
</evidence>
<feature type="non-terminal residue" evidence="2">
    <location>
        <position position="1"/>
    </location>
</feature>
<sequence length="44" mass="4579">VRGAAPPGRSRSDAPARHGGSRLVDRDHPAAVDGDERSCRASVL</sequence>
<evidence type="ECO:0000313" key="2">
    <source>
        <dbReference type="EMBL" id="CAA9466991.1"/>
    </source>
</evidence>
<reference evidence="2" key="1">
    <citation type="submission" date="2020-02" db="EMBL/GenBank/DDBJ databases">
        <authorList>
            <person name="Meier V. D."/>
        </authorList>
    </citation>
    <scope>NUCLEOTIDE SEQUENCE</scope>
    <source>
        <strain evidence="2">AVDCRST_MAG38</strain>
    </source>
</reference>
<dbReference type="EMBL" id="CADCVJ010000058">
    <property type="protein sequence ID" value="CAA9466991.1"/>
    <property type="molecule type" value="Genomic_DNA"/>
</dbReference>
<accession>A0A6J4RGL8</accession>
<gene>
    <name evidence="2" type="ORF">AVDCRST_MAG38-966</name>
</gene>
<feature type="region of interest" description="Disordered" evidence="1">
    <location>
        <begin position="1"/>
        <end position="44"/>
    </location>
</feature>
<feature type="non-terminal residue" evidence="2">
    <location>
        <position position="44"/>
    </location>
</feature>
<proteinExistence type="predicted"/>
<dbReference type="AlphaFoldDB" id="A0A6J4RGL8"/>
<organism evidence="2">
    <name type="scientific">uncultured Solirubrobacteraceae bacterium</name>
    <dbReference type="NCBI Taxonomy" id="1162706"/>
    <lineage>
        <taxon>Bacteria</taxon>
        <taxon>Bacillati</taxon>
        <taxon>Actinomycetota</taxon>
        <taxon>Thermoleophilia</taxon>
        <taxon>Solirubrobacterales</taxon>
        <taxon>Solirubrobacteraceae</taxon>
        <taxon>environmental samples</taxon>
    </lineage>
</organism>
<protein>
    <submittedName>
        <fullName evidence="2">Uncharacterized protein</fullName>
    </submittedName>
</protein>
<feature type="compositionally biased region" description="Basic and acidic residues" evidence="1">
    <location>
        <begin position="23"/>
        <end position="44"/>
    </location>
</feature>
<name>A0A6J4RGL8_9ACTN</name>